<feature type="chain" id="PRO_5013956016" description="Domain of unknown function WSN domain-containing protein" evidence="2">
    <location>
        <begin position="19"/>
        <end position="817"/>
    </location>
</feature>
<accession>A0A2G5VP24</accession>
<sequence length="817" mass="93002">MKVTIVLLLGLLCQWSAPSSTPSNATSEDSVFLRIATSLDAHSRLAAALNTLAELINPTKPNSALGKYFLLDDSIVSELTNVDGTQAERIVEELTHPIYNLTAFNETSERFKLFQKLHQLINTTVIPGKEEKDEVAAIVEGWNKLKFLDLNLLKFHHHSLDNFAFSKDKAVVESKMQGAVAAVATIPTLLEAVTKGIPKIDGRHRVEEIFGDFEFLISSLKAYHENGSVDDVDVENLAELFSKSQSFGTGSRVSRMLSELGRASNFPQMLALHLKQDLDGESLRKVLNKGANLTLLKTILNPFFEVEPILLSIWNDLRSDAKTDAFKTSSDTVLRLLNLITSGGFTSESEFKASWTHLNRTVKSEIPISNDVTYFLDSFKSLFEAFDEYAEVLKKVEDLKKSKDFSTAVKGVERIETLKVEYQTKGVPPNHSYIMDMAKFEEAMETVEGVRSSLKVILDELEKINGTISAIKKKISSFSSWKSDETEKWLKQISENLRKSTDQNLLSRMSNVFKFIDSPPRSLSDFNDFTQFCSKLAEYVKTGTSKVEGLKTKLSNLKEDKYTKYLVQFNEYNVTQKFNSGAILFRLFDRVIKSSASFEAFFKNGDLLEIEIQNLNCNNSMRRGWVKKMKIFQSTKSKFFDMKDQILKRNTFYTPESIENLMSLRWLVENLADIPNPSLRVSEWSDFAKQVKKSINTTAVTAFEASVGNIFDLNFAAHQEKCSMAYSNYKALLRFHKSILAAEKVSHLTFWDYNKNWIKIVGFCFVTILINAVIYAWTHISLERKAKESEESEELEDFNEKWEEFEKKKRGQFMGTY</sequence>
<evidence type="ECO:0000313" key="4">
    <source>
        <dbReference type="Proteomes" id="UP000230233"/>
    </source>
</evidence>
<proteinExistence type="predicted"/>
<evidence type="ECO:0008006" key="5">
    <source>
        <dbReference type="Google" id="ProtNLM"/>
    </source>
</evidence>
<protein>
    <recommendedName>
        <fullName evidence="5">Domain of unknown function WSN domain-containing protein</fullName>
    </recommendedName>
</protein>
<gene>
    <name evidence="3" type="primary">Cnig_chr_I.g3188</name>
    <name evidence="3" type="ORF">B9Z55_003188</name>
</gene>
<evidence type="ECO:0000256" key="2">
    <source>
        <dbReference type="SAM" id="SignalP"/>
    </source>
</evidence>
<feature type="signal peptide" evidence="2">
    <location>
        <begin position="1"/>
        <end position="18"/>
    </location>
</feature>
<keyword evidence="1" id="KW-0472">Membrane</keyword>
<organism evidence="3 4">
    <name type="scientific">Caenorhabditis nigoni</name>
    <dbReference type="NCBI Taxonomy" id="1611254"/>
    <lineage>
        <taxon>Eukaryota</taxon>
        <taxon>Metazoa</taxon>
        <taxon>Ecdysozoa</taxon>
        <taxon>Nematoda</taxon>
        <taxon>Chromadorea</taxon>
        <taxon>Rhabditida</taxon>
        <taxon>Rhabditina</taxon>
        <taxon>Rhabditomorpha</taxon>
        <taxon>Rhabditoidea</taxon>
        <taxon>Rhabditidae</taxon>
        <taxon>Peloderinae</taxon>
        <taxon>Caenorhabditis</taxon>
    </lineage>
</organism>
<name>A0A2G5VP24_9PELO</name>
<keyword evidence="4" id="KW-1185">Reference proteome</keyword>
<evidence type="ECO:0000256" key="1">
    <source>
        <dbReference type="SAM" id="Phobius"/>
    </source>
</evidence>
<keyword evidence="1" id="KW-0812">Transmembrane</keyword>
<evidence type="ECO:0000313" key="3">
    <source>
        <dbReference type="EMBL" id="PIC53512.1"/>
    </source>
</evidence>
<reference evidence="4" key="1">
    <citation type="submission" date="2017-10" db="EMBL/GenBank/DDBJ databases">
        <title>Rapid genome shrinkage in a self-fertile nematode reveals novel sperm competition proteins.</title>
        <authorList>
            <person name="Yin D."/>
            <person name="Schwarz E.M."/>
            <person name="Thomas C.G."/>
            <person name="Felde R.L."/>
            <person name="Korf I.F."/>
            <person name="Cutter A.D."/>
            <person name="Schartner C.M."/>
            <person name="Ralston E.J."/>
            <person name="Meyer B.J."/>
            <person name="Haag E.S."/>
        </authorList>
    </citation>
    <scope>NUCLEOTIDE SEQUENCE [LARGE SCALE GENOMIC DNA]</scope>
    <source>
        <strain evidence="4">JU1422</strain>
    </source>
</reference>
<dbReference type="AlphaFoldDB" id="A0A2G5VP24"/>
<dbReference type="EMBL" id="PDUG01000001">
    <property type="protein sequence ID" value="PIC53512.1"/>
    <property type="molecule type" value="Genomic_DNA"/>
</dbReference>
<keyword evidence="1" id="KW-1133">Transmembrane helix</keyword>
<comment type="caution">
    <text evidence="3">The sequence shown here is derived from an EMBL/GenBank/DDBJ whole genome shotgun (WGS) entry which is preliminary data.</text>
</comment>
<dbReference type="Proteomes" id="UP000230233">
    <property type="component" value="Chromosome I"/>
</dbReference>
<dbReference type="OrthoDB" id="5849345at2759"/>
<feature type="transmembrane region" description="Helical" evidence="1">
    <location>
        <begin position="757"/>
        <end position="777"/>
    </location>
</feature>
<keyword evidence="2" id="KW-0732">Signal</keyword>